<dbReference type="PANTHER" id="PTHR19305:SF9">
    <property type="entry name" value="SYNAPTOSOMAL-ASSOCIATED PROTEIN 29"/>
    <property type="match status" value="1"/>
</dbReference>
<gene>
    <name evidence="5" type="primary">SEC9</name>
    <name evidence="5" type="ORF">LTR97_007262</name>
</gene>
<dbReference type="PANTHER" id="PTHR19305">
    <property type="entry name" value="SYNAPTOSOMAL ASSOCIATED PROTEIN"/>
    <property type="match status" value="1"/>
</dbReference>
<feature type="compositionally biased region" description="Low complexity" evidence="3">
    <location>
        <begin position="74"/>
        <end position="88"/>
    </location>
</feature>
<feature type="compositionally biased region" description="Polar residues" evidence="3">
    <location>
        <begin position="166"/>
        <end position="177"/>
    </location>
</feature>
<dbReference type="GO" id="GO:0005886">
    <property type="term" value="C:plasma membrane"/>
    <property type="evidence" value="ECO:0007669"/>
    <property type="project" value="TreeGrafter"/>
</dbReference>
<dbReference type="PROSITE" id="PS50192">
    <property type="entry name" value="T_SNARE"/>
    <property type="match status" value="1"/>
</dbReference>
<dbReference type="CDD" id="cd15886">
    <property type="entry name" value="SNARE_SEC9N"/>
    <property type="match status" value="1"/>
</dbReference>
<feature type="compositionally biased region" description="Basic and acidic residues" evidence="3">
    <location>
        <begin position="364"/>
        <end position="375"/>
    </location>
</feature>
<evidence type="ECO:0000256" key="2">
    <source>
        <dbReference type="SAM" id="Coils"/>
    </source>
</evidence>
<reference evidence="5" key="1">
    <citation type="submission" date="2023-08" db="EMBL/GenBank/DDBJ databases">
        <title>Black Yeasts Isolated from many extreme environments.</title>
        <authorList>
            <person name="Coleine C."/>
            <person name="Stajich J.E."/>
            <person name="Selbmann L."/>
        </authorList>
    </citation>
    <scope>NUCLEOTIDE SEQUENCE</scope>
    <source>
        <strain evidence="5">CCFEE 5810</strain>
    </source>
</reference>
<feature type="compositionally biased region" description="Basic and acidic residues" evidence="3">
    <location>
        <begin position="1"/>
        <end position="20"/>
    </location>
</feature>
<sequence>MPFGLKKSEKSGGDDLDKQKSSLFGSKNKASRSPAPPNNNPYAVPPPANDPYARQSTNPYATQQSLNDPYAPKSQSSFSQPPTSSFGSLTLNSEQGAPPSYGRASPAPNRYEKSPVPQGGYGGAAAARFQNNGSNYGQSNGYGSDPYGSGSGQSQSRAGGYGGLGRTNSHDTVSTEVGRQALFGDAPQRAQQTQQQDAPPAQEQSGDASYGNAGGYGSSQTPGAYGYGEDRQLTAEEIEDQEVEATKGQIRDIKRSDVATTRNAARIAEQIEQTGRDTLARLGRQGDMLHNAEGHLDRAKFENLKAEEKAKELKTLNRSMFAVHVGNPFTKEKRLEKDIQRELEKRQHERNTIEQTREAAYGSEQRKQQAAKDVRGNPIEGTAPKRNLADRSKFQFEADSDDDQMEDEIEDNLAGLHNAAKTINRIGQAMGTELKSQNDHLTRISGKTDKVDDQIAMNRARLDRI</sequence>
<proteinExistence type="inferred from homology"/>
<evidence type="ECO:0000313" key="6">
    <source>
        <dbReference type="Proteomes" id="UP001310594"/>
    </source>
</evidence>
<feature type="region of interest" description="Disordered" evidence="3">
    <location>
        <begin position="1"/>
        <end position="249"/>
    </location>
</feature>
<evidence type="ECO:0000256" key="3">
    <source>
        <dbReference type="SAM" id="MobiDB-lite"/>
    </source>
</evidence>
<dbReference type="Proteomes" id="UP001310594">
    <property type="component" value="Unassembled WGS sequence"/>
</dbReference>
<dbReference type="GO" id="GO:0019905">
    <property type="term" value="F:syntaxin binding"/>
    <property type="evidence" value="ECO:0007669"/>
    <property type="project" value="TreeGrafter"/>
</dbReference>
<dbReference type="GO" id="GO:0006887">
    <property type="term" value="P:exocytosis"/>
    <property type="evidence" value="ECO:0007669"/>
    <property type="project" value="TreeGrafter"/>
</dbReference>
<evidence type="ECO:0000259" key="4">
    <source>
        <dbReference type="PROSITE" id="PS50192"/>
    </source>
</evidence>
<feature type="compositionally biased region" description="Low complexity" evidence="3">
    <location>
        <begin position="130"/>
        <end position="158"/>
    </location>
</feature>
<dbReference type="EMBL" id="JAVRQU010000010">
    <property type="protein sequence ID" value="KAK5698301.1"/>
    <property type="molecule type" value="Genomic_DNA"/>
</dbReference>
<dbReference type="AlphaFoldDB" id="A0AAN7W7N6"/>
<feature type="region of interest" description="Disordered" evidence="3">
    <location>
        <begin position="359"/>
        <end position="391"/>
    </location>
</feature>
<feature type="coiled-coil region" evidence="2">
    <location>
        <begin position="289"/>
        <end position="359"/>
    </location>
</feature>
<evidence type="ECO:0000256" key="1">
    <source>
        <dbReference type="ARBA" id="ARBA00009480"/>
    </source>
</evidence>
<name>A0AAN7W7N6_9PEZI</name>
<evidence type="ECO:0000313" key="5">
    <source>
        <dbReference type="EMBL" id="KAK5698301.1"/>
    </source>
</evidence>
<dbReference type="GO" id="GO:0006906">
    <property type="term" value="P:vesicle fusion"/>
    <property type="evidence" value="ECO:0007669"/>
    <property type="project" value="TreeGrafter"/>
</dbReference>
<dbReference type="SMART" id="SM00397">
    <property type="entry name" value="t_SNARE"/>
    <property type="match status" value="2"/>
</dbReference>
<feature type="compositionally biased region" description="Low complexity" evidence="3">
    <location>
        <begin position="186"/>
        <end position="211"/>
    </location>
</feature>
<dbReference type="SUPFAM" id="SSF58038">
    <property type="entry name" value="SNARE fusion complex"/>
    <property type="match status" value="2"/>
</dbReference>
<comment type="caution">
    <text evidence="5">The sequence shown here is derived from an EMBL/GenBank/DDBJ whole genome shotgun (WGS) entry which is preliminary data.</text>
</comment>
<dbReference type="InterPro" id="IPR000727">
    <property type="entry name" value="T_SNARE_dom"/>
</dbReference>
<dbReference type="Gene3D" id="1.20.5.110">
    <property type="match status" value="2"/>
</dbReference>
<feature type="compositionally biased region" description="Pro residues" evidence="3">
    <location>
        <begin position="34"/>
        <end position="49"/>
    </location>
</feature>
<organism evidence="5 6">
    <name type="scientific">Elasticomyces elasticus</name>
    <dbReference type="NCBI Taxonomy" id="574655"/>
    <lineage>
        <taxon>Eukaryota</taxon>
        <taxon>Fungi</taxon>
        <taxon>Dikarya</taxon>
        <taxon>Ascomycota</taxon>
        <taxon>Pezizomycotina</taxon>
        <taxon>Dothideomycetes</taxon>
        <taxon>Dothideomycetidae</taxon>
        <taxon>Mycosphaerellales</taxon>
        <taxon>Teratosphaeriaceae</taxon>
        <taxon>Elasticomyces</taxon>
    </lineage>
</organism>
<protein>
    <submittedName>
        <fullName evidence="5">Protein transport protein S9 plasma membrane t-SNARE</fullName>
    </submittedName>
</protein>
<feature type="domain" description="T-SNARE coiled-coil homology" evidence="4">
    <location>
        <begin position="403"/>
        <end position="465"/>
    </location>
</feature>
<comment type="similarity">
    <text evidence="1">Belongs to the SNAP-25 family.</text>
</comment>
<dbReference type="CDD" id="cd15857">
    <property type="entry name" value="SNARE_SEC9C"/>
    <property type="match status" value="1"/>
</dbReference>
<accession>A0AAN7W7N6</accession>
<dbReference type="GO" id="GO:0005484">
    <property type="term" value="F:SNAP receptor activity"/>
    <property type="evidence" value="ECO:0007669"/>
    <property type="project" value="TreeGrafter"/>
</dbReference>
<dbReference type="GO" id="GO:0031201">
    <property type="term" value="C:SNARE complex"/>
    <property type="evidence" value="ECO:0007669"/>
    <property type="project" value="TreeGrafter"/>
</dbReference>
<feature type="compositionally biased region" description="Polar residues" evidence="3">
    <location>
        <begin position="54"/>
        <end position="67"/>
    </location>
</feature>
<keyword evidence="2" id="KW-0175">Coiled coil</keyword>